<feature type="compositionally biased region" description="Polar residues" evidence="1">
    <location>
        <begin position="616"/>
        <end position="625"/>
    </location>
</feature>
<evidence type="ECO:0000313" key="4">
    <source>
        <dbReference type="Proteomes" id="UP000002630"/>
    </source>
</evidence>
<gene>
    <name evidence="3" type="ORF">Esi_0044_0106</name>
</gene>
<dbReference type="InterPro" id="IPR000156">
    <property type="entry name" value="Ran_bind_dom"/>
</dbReference>
<dbReference type="SMART" id="SM00160">
    <property type="entry name" value="RanBD"/>
    <property type="match status" value="1"/>
</dbReference>
<dbReference type="InterPro" id="IPR011993">
    <property type="entry name" value="PH-like_dom_sf"/>
</dbReference>
<feature type="compositionally biased region" description="Basic residues" evidence="1">
    <location>
        <begin position="148"/>
        <end position="161"/>
    </location>
</feature>
<dbReference type="PROSITE" id="PS50196">
    <property type="entry name" value="RANBD1"/>
    <property type="match status" value="1"/>
</dbReference>
<dbReference type="EMBL" id="FN648641">
    <property type="protein sequence ID" value="CBN77309.1"/>
    <property type="molecule type" value="Genomic_DNA"/>
</dbReference>
<name>D8LNF2_ECTSI</name>
<protein>
    <recommendedName>
        <fullName evidence="2">RanBD1 domain-containing protein</fullName>
    </recommendedName>
</protein>
<dbReference type="PANTHER" id="PTHR47765:SF2">
    <property type="entry name" value="EXONUCLEASE MUT-7 HOMOLOG"/>
    <property type="match status" value="1"/>
</dbReference>
<evidence type="ECO:0000256" key="1">
    <source>
        <dbReference type="SAM" id="MobiDB-lite"/>
    </source>
</evidence>
<dbReference type="GO" id="GO:0008408">
    <property type="term" value="F:3'-5' exonuclease activity"/>
    <property type="evidence" value="ECO:0007669"/>
    <property type="project" value="InterPro"/>
</dbReference>
<feature type="region of interest" description="Disordered" evidence="1">
    <location>
        <begin position="137"/>
        <end position="173"/>
    </location>
</feature>
<dbReference type="Proteomes" id="UP000002630">
    <property type="component" value="Linkage Group LG22"/>
</dbReference>
<dbReference type="InterPro" id="IPR012337">
    <property type="entry name" value="RNaseH-like_sf"/>
</dbReference>
<dbReference type="STRING" id="2880.D8LNF2"/>
<dbReference type="GO" id="GO:0006139">
    <property type="term" value="P:nucleobase-containing compound metabolic process"/>
    <property type="evidence" value="ECO:0007669"/>
    <property type="project" value="InterPro"/>
</dbReference>
<dbReference type="PANTHER" id="PTHR47765">
    <property type="entry name" value="3'-5' EXONUCLEASE DOMAIN-CONTAINING PROTEIN"/>
    <property type="match status" value="1"/>
</dbReference>
<dbReference type="EMBL" id="FN649747">
    <property type="protein sequence ID" value="CBN77309.1"/>
    <property type="molecule type" value="Genomic_DNA"/>
</dbReference>
<reference evidence="3 4" key="1">
    <citation type="journal article" date="2010" name="Nature">
        <title>The Ectocarpus genome and the independent evolution of multicellularity in brown algae.</title>
        <authorList>
            <person name="Cock J.M."/>
            <person name="Sterck L."/>
            <person name="Rouze P."/>
            <person name="Scornet D."/>
            <person name="Allen A.E."/>
            <person name="Amoutzias G."/>
            <person name="Anthouard V."/>
            <person name="Artiguenave F."/>
            <person name="Aury J.M."/>
            <person name="Badger J.H."/>
            <person name="Beszteri B."/>
            <person name="Billiau K."/>
            <person name="Bonnet E."/>
            <person name="Bothwell J.H."/>
            <person name="Bowler C."/>
            <person name="Boyen C."/>
            <person name="Brownlee C."/>
            <person name="Carrano C.J."/>
            <person name="Charrier B."/>
            <person name="Cho G.Y."/>
            <person name="Coelho S.M."/>
            <person name="Collen J."/>
            <person name="Corre E."/>
            <person name="Da Silva C."/>
            <person name="Delage L."/>
            <person name="Delaroque N."/>
            <person name="Dittami S.M."/>
            <person name="Doulbeau S."/>
            <person name="Elias M."/>
            <person name="Farnham G."/>
            <person name="Gachon C.M."/>
            <person name="Gschloessl B."/>
            <person name="Heesch S."/>
            <person name="Jabbari K."/>
            <person name="Jubin C."/>
            <person name="Kawai H."/>
            <person name="Kimura K."/>
            <person name="Kloareg B."/>
            <person name="Kupper F.C."/>
            <person name="Lang D."/>
            <person name="Le Bail A."/>
            <person name="Leblanc C."/>
            <person name="Lerouge P."/>
            <person name="Lohr M."/>
            <person name="Lopez P.J."/>
            <person name="Martens C."/>
            <person name="Maumus F."/>
            <person name="Michel G."/>
            <person name="Miranda-Saavedra D."/>
            <person name="Morales J."/>
            <person name="Moreau H."/>
            <person name="Motomura T."/>
            <person name="Nagasato C."/>
            <person name="Napoli C.A."/>
            <person name="Nelson D.R."/>
            <person name="Nyvall-Collen P."/>
            <person name="Peters A.F."/>
            <person name="Pommier C."/>
            <person name="Potin P."/>
            <person name="Poulain J."/>
            <person name="Quesneville H."/>
            <person name="Read B."/>
            <person name="Rensing S.A."/>
            <person name="Ritter A."/>
            <person name="Rousvoal S."/>
            <person name="Samanta M."/>
            <person name="Samson G."/>
            <person name="Schroeder D.C."/>
            <person name="Segurens B."/>
            <person name="Strittmatter M."/>
            <person name="Tonon T."/>
            <person name="Tregear J.W."/>
            <person name="Valentin K."/>
            <person name="von Dassow P."/>
            <person name="Yamagishi T."/>
            <person name="Van de Peer Y."/>
            <person name="Wincker P."/>
        </authorList>
    </citation>
    <scope>NUCLEOTIDE SEQUENCE [LARGE SCALE GENOMIC DNA]</scope>
    <source>
        <strain evidence="4">Ec32 / CCAP1310/4</strain>
    </source>
</reference>
<dbReference type="SUPFAM" id="SSF50729">
    <property type="entry name" value="PH domain-like"/>
    <property type="match status" value="1"/>
</dbReference>
<dbReference type="OrthoDB" id="2357150at2759"/>
<dbReference type="GO" id="GO:0003676">
    <property type="term" value="F:nucleic acid binding"/>
    <property type="evidence" value="ECO:0007669"/>
    <property type="project" value="InterPro"/>
</dbReference>
<dbReference type="Pfam" id="PF00638">
    <property type="entry name" value="Ran_BP1"/>
    <property type="match status" value="1"/>
</dbReference>
<dbReference type="InterPro" id="IPR002562">
    <property type="entry name" value="3'-5'_exonuclease_dom"/>
</dbReference>
<dbReference type="Gene3D" id="3.30.420.10">
    <property type="entry name" value="Ribonuclease H-like superfamily/Ribonuclease H"/>
    <property type="match status" value="1"/>
</dbReference>
<dbReference type="Gene3D" id="2.30.29.30">
    <property type="entry name" value="Pleckstrin-homology domain (PH domain)/Phosphotyrosine-binding domain (PTB)"/>
    <property type="match status" value="1"/>
</dbReference>
<dbReference type="InParanoid" id="D8LNF2"/>
<dbReference type="AlphaFoldDB" id="D8LNF2"/>
<dbReference type="SUPFAM" id="SSF53098">
    <property type="entry name" value="Ribonuclease H-like"/>
    <property type="match status" value="1"/>
</dbReference>
<dbReference type="InterPro" id="IPR036397">
    <property type="entry name" value="RNaseH_sf"/>
</dbReference>
<feature type="region of interest" description="Disordered" evidence="1">
    <location>
        <begin position="612"/>
        <end position="631"/>
    </location>
</feature>
<organism evidence="3 4">
    <name type="scientific">Ectocarpus siliculosus</name>
    <name type="common">Brown alga</name>
    <name type="synonym">Conferva siliculosa</name>
    <dbReference type="NCBI Taxonomy" id="2880"/>
    <lineage>
        <taxon>Eukaryota</taxon>
        <taxon>Sar</taxon>
        <taxon>Stramenopiles</taxon>
        <taxon>Ochrophyta</taxon>
        <taxon>PX clade</taxon>
        <taxon>Phaeophyceae</taxon>
        <taxon>Ectocarpales</taxon>
        <taxon>Ectocarpaceae</taxon>
        <taxon>Ectocarpus</taxon>
    </lineage>
</organism>
<dbReference type="eggNOG" id="KOG0864">
    <property type="taxonomic scope" value="Eukaryota"/>
</dbReference>
<evidence type="ECO:0000259" key="2">
    <source>
        <dbReference type="PROSITE" id="PS50196"/>
    </source>
</evidence>
<proteinExistence type="predicted"/>
<dbReference type="Pfam" id="PF01612">
    <property type="entry name" value="DNA_pol_A_exo1"/>
    <property type="match status" value="1"/>
</dbReference>
<sequence length="648" mass="69401">MAAMATELDKEFGRLLESHRDVPDAAVMTPIKDPSFAVLTCPLDQVLAASMLGVLSTEPQNHKPKNLPFTVVQRKLASAMKLFLATERLAPAARRAVVTASLSVFRHSCAVTVPAKLSGMAAHALLRALVSVTTGTTTSSSAGAAGGSKKHHNNNHRHRSRSPSTGATGGSLVLGTEGFPESQVAAFLLDVTRVEPPPPPTPPVAVPADVALKIISAFGVGKAGRKGEGHSLEWGGPSVADSLRGSVRRVANRLQREGKWGLVSELVEHMETRGGVEECEGVLGMKLGEVNRFVRVLMRQEKTMKVICNHVADPRIVLKPNAGSDRSWVWNAFDFTEGQLEEMTFALRFGNSDSANEFKEVEHMIGLGNLPAAAALMDHFGLHGALPALDPALIEASARERAAAHLQLPISSSRVLVVEGWQTLQYARQVLMEPAAVGGKGTVPGVRCVGLDVENSPTTNRATLLQVATSTDVFLFDLIALLGRAASLEVSRQFDATVEDLLTDPHIVKLGFSFAHDATALRKTFPSARGFRRIAALLEVGELSSAVLGRSTPSLSKTCEAWLGKPLDKTECASKWDVRPLTADQVRYAALDAHCLVGIFEEMLLERGGRLAATPGTRSDGSGNENPHRWWTGRLVANIDGPSSHHSR</sequence>
<accession>D8LNF2</accession>
<keyword evidence="4" id="KW-1185">Reference proteome</keyword>
<dbReference type="eggNOG" id="KOG2207">
    <property type="taxonomic scope" value="Eukaryota"/>
</dbReference>
<dbReference type="InterPro" id="IPR052408">
    <property type="entry name" value="Exonuclease_MUT-7-like"/>
</dbReference>
<evidence type="ECO:0000313" key="3">
    <source>
        <dbReference type="EMBL" id="CBN77309.1"/>
    </source>
</evidence>
<feature type="domain" description="RanBD1" evidence="2">
    <location>
        <begin position="277"/>
        <end position="360"/>
    </location>
</feature>